<evidence type="ECO:0000313" key="1">
    <source>
        <dbReference type="EnsemblPlants" id="cds.evm.model.03.1505"/>
    </source>
</evidence>
<protein>
    <submittedName>
        <fullName evidence="1">Uncharacterized protein</fullName>
    </submittedName>
</protein>
<dbReference type="EMBL" id="UZAU01000314">
    <property type="status" value="NOT_ANNOTATED_CDS"/>
    <property type="molecule type" value="Genomic_DNA"/>
</dbReference>
<reference evidence="1" key="2">
    <citation type="submission" date="2021-03" db="UniProtKB">
        <authorList>
            <consortium name="EnsemblPlants"/>
        </authorList>
    </citation>
    <scope>IDENTIFICATION</scope>
</reference>
<sequence length="104" mass="11243">MISPDGLRLQATLRIMFSASNNEAKYEALIEGLKLSKVVGPTKPDKNGQSEVVNKILKVTLKKKLLARRTTTLACYGATGLSSKNLAGHSPFSMVYGSKAMDSR</sequence>
<dbReference type="Gramene" id="evm.model.03.1505">
    <property type="protein sequence ID" value="cds.evm.model.03.1505"/>
    <property type="gene ID" value="evm.TU.03.1505"/>
</dbReference>
<organism evidence="1 2">
    <name type="scientific">Cannabis sativa</name>
    <name type="common">Hemp</name>
    <name type="synonym">Marijuana</name>
    <dbReference type="NCBI Taxonomy" id="3483"/>
    <lineage>
        <taxon>Eukaryota</taxon>
        <taxon>Viridiplantae</taxon>
        <taxon>Streptophyta</taxon>
        <taxon>Embryophyta</taxon>
        <taxon>Tracheophyta</taxon>
        <taxon>Spermatophyta</taxon>
        <taxon>Magnoliopsida</taxon>
        <taxon>eudicotyledons</taxon>
        <taxon>Gunneridae</taxon>
        <taxon>Pentapetalae</taxon>
        <taxon>rosids</taxon>
        <taxon>fabids</taxon>
        <taxon>Rosales</taxon>
        <taxon>Cannabaceae</taxon>
        <taxon>Cannabis</taxon>
    </lineage>
</organism>
<reference evidence="1" key="1">
    <citation type="submission" date="2018-11" db="EMBL/GenBank/DDBJ databases">
        <authorList>
            <person name="Grassa J C."/>
        </authorList>
    </citation>
    <scope>NUCLEOTIDE SEQUENCE [LARGE SCALE GENOMIC DNA]</scope>
</reference>
<dbReference type="AlphaFoldDB" id="A0A803P5I9"/>
<evidence type="ECO:0000313" key="2">
    <source>
        <dbReference type="Proteomes" id="UP000596661"/>
    </source>
</evidence>
<dbReference type="EnsemblPlants" id="evm.model.03.1505">
    <property type="protein sequence ID" value="cds.evm.model.03.1505"/>
    <property type="gene ID" value="evm.TU.03.1505"/>
</dbReference>
<name>A0A803P5I9_CANSA</name>
<accession>A0A803P5I9</accession>
<proteinExistence type="predicted"/>
<dbReference type="PANTHER" id="PTHR48475">
    <property type="entry name" value="RIBONUCLEASE H"/>
    <property type="match status" value="1"/>
</dbReference>
<keyword evidence="2" id="KW-1185">Reference proteome</keyword>
<dbReference type="PANTHER" id="PTHR48475:SF2">
    <property type="entry name" value="RIBONUCLEASE H"/>
    <property type="match status" value="1"/>
</dbReference>
<dbReference type="Proteomes" id="UP000596661">
    <property type="component" value="Chromosome 3"/>
</dbReference>